<accession>X6LUQ5</accession>
<dbReference type="InterPro" id="IPR009422">
    <property type="entry name" value="Gemin6"/>
</dbReference>
<feature type="domain" description="AD" evidence="2">
    <location>
        <begin position="74"/>
        <end position="185"/>
    </location>
</feature>
<dbReference type="InterPro" id="IPR047574">
    <property type="entry name" value="AD"/>
</dbReference>
<name>X6LUQ5_RETFI</name>
<comment type="caution">
    <text evidence="3">The sequence shown here is derived from an EMBL/GenBank/DDBJ whole genome shotgun (WGS) entry which is preliminary data.</text>
</comment>
<evidence type="ECO:0000259" key="2">
    <source>
        <dbReference type="PROSITE" id="PS52001"/>
    </source>
</evidence>
<dbReference type="PANTHER" id="PTHR14710">
    <property type="entry name" value="GEM-ASSOCIATED PROTEIN 6"/>
    <property type="match status" value="1"/>
</dbReference>
<dbReference type="AlphaFoldDB" id="X6LUQ5"/>
<dbReference type="Proteomes" id="UP000023152">
    <property type="component" value="Unassembled WGS sequence"/>
</dbReference>
<proteinExistence type="predicted"/>
<feature type="region of interest" description="Disordered" evidence="1">
    <location>
        <begin position="184"/>
        <end position="214"/>
    </location>
</feature>
<evidence type="ECO:0000256" key="1">
    <source>
        <dbReference type="SAM" id="MobiDB-lite"/>
    </source>
</evidence>
<dbReference type="GO" id="GO:0000245">
    <property type="term" value="P:spliceosomal complex assembly"/>
    <property type="evidence" value="ECO:0007669"/>
    <property type="project" value="InterPro"/>
</dbReference>
<feature type="compositionally biased region" description="Low complexity" evidence="1">
    <location>
        <begin position="190"/>
        <end position="203"/>
    </location>
</feature>
<dbReference type="GO" id="GO:0032797">
    <property type="term" value="C:SMN complex"/>
    <property type="evidence" value="ECO:0007669"/>
    <property type="project" value="TreeGrafter"/>
</dbReference>
<dbReference type="GO" id="GO:0000387">
    <property type="term" value="P:spliceosomal snRNP assembly"/>
    <property type="evidence" value="ECO:0007669"/>
    <property type="project" value="TreeGrafter"/>
</dbReference>
<evidence type="ECO:0000313" key="4">
    <source>
        <dbReference type="Proteomes" id="UP000023152"/>
    </source>
</evidence>
<dbReference type="Gene3D" id="2.30.30.100">
    <property type="match status" value="1"/>
</dbReference>
<keyword evidence="4" id="KW-1185">Reference proteome</keyword>
<organism evidence="3 4">
    <name type="scientific">Reticulomyxa filosa</name>
    <dbReference type="NCBI Taxonomy" id="46433"/>
    <lineage>
        <taxon>Eukaryota</taxon>
        <taxon>Sar</taxon>
        <taxon>Rhizaria</taxon>
        <taxon>Retaria</taxon>
        <taxon>Foraminifera</taxon>
        <taxon>Monothalamids</taxon>
        <taxon>Reticulomyxidae</taxon>
        <taxon>Reticulomyxa</taxon>
    </lineage>
</organism>
<sequence length="214" mass="24040">MSWRTTLPKIPLTSKVKVSLIKPDKKILEGILFGFDPVTYSIILQTSERDDATDENTLLWLNGDTICDISITDESTNKNQNEQKTDSSNVFAENILSNAQKILNQSSDGPTGHYHLSSDDKETQLKLVKYLQEQHIPADIKNDDIVIGNNVRIIPPYDHKSVYSSNETIFARILPLLTSFHQKNGKNEGTAENTTHKTTTNNNSPEDLEVIDID</sequence>
<evidence type="ECO:0000313" key="3">
    <source>
        <dbReference type="EMBL" id="ETO05668.1"/>
    </source>
</evidence>
<gene>
    <name evidence="3" type="ORF">RFI_31732</name>
</gene>
<dbReference type="PANTHER" id="PTHR14710:SF2">
    <property type="entry name" value="GEM-ASSOCIATED PROTEIN 6"/>
    <property type="match status" value="1"/>
</dbReference>
<protein>
    <recommendedName>
        <fullName evidence="2">AD domain-containing protein</fullName>
    </recommendedName>
</protein>
<dbReference type="EMBL" id="ASPP01027877">
    <property type="protein sequence ID" value="ETO05668.1"/>
    <property type="molecule type" value="Genomic_DNA"/>
</dbReference>
<dbReference type="GO" id="GO:0005634">
    <property type="term" value="C:nucleus"/>
    <property type="evidence" value="ECO:0007669"/>
    <property type="project" value="InterPro"/>
</dbReference>
<dbReference type="PROSITE" id="PS52001">
    <property type="entry name" value="AD"/>
    <property type="match status" value="1"/>
</dbReference>
<reference evidence="3 4" key="1">
    <citation type="journal article" date="2013" name="Curr. Biol.">
        <title>The Genome of the Foraminiferan Reticulomyxa filosa.</title>
        <authorList>
            <person name="Glockner G."/>
            <person name="Hulsmann N."/>
            <person name="Schleicher M."/>
            <person name="Noegel A.A."/>
            <person name="Eichinger L."/>
            <person name="Gallinger C."/>
            <person name="Pawlowski J."/>
            <person name="Sierra R."/>
            <person name="Euteneuer U."/>
            <person name="Pillet L."/>
            <person name="Moustafa A."/>
            <person name="Platzer M."/>
            <person name="Groth M."/>
            <person name="Szafranski K."/>
            <person name="Schliwa M."/>
        </authorList>
    </citation>
    <scope>NUCLEOTIDE SEQUENCE [LARGE SCALE GENOMIC DNA]</scope>
</reference>